<keyword evidence="3" id="KW-1185">Reference proteome</keyword>
<accession>A0ABT5FEF8</accession>
<protein>
    <submittedName>
        <fullName evidence="2">Uncharacterized protein</fullName>
    </submittedName>
</protein>
<dbReference type="RefSeq" id="WP_215963358.1">
    <property type="nucleotide sequence ID" value="NZ_JAQOMS010000002.1"/>
</dbReference>
<evidence type="ECO:0000256" key="1">
    <source>
        <dbReference type="SAM" id="Coils"/>
    </source>
</evidence>
<evidence type="ECO:0000313" key="3">
    <source>
        <dbReference type="Proteomes" id="UP001528411"/>
    </source>
</evidence>
<dbReference type="Pfam" id="PF20567">
    <property type="entry name" value="DUF6776"/>
    <property type="match status" value="1"/>
</dbReference>
<dbReference type="EMBL" id="JAQOMS010000002">
    <property type="protein sequence ID" value="MDC2889434.1"/>
    <property type="molecule type" value="Genomic_DNA"/>
</dbReference>
<reference evidence="2 3" key="1">
    <citation type="submission" date="2023-01" db="EMBL/GenBank/DDBJ databases">
        <title>Psychrosphaera sp. nov., isolated from marine algae.</title>
        <authorList>
            <person name="Bayburt H."/>
            <person name="Choi B.J."/>
            <person name="Kim J.M."/>
            <person name="Choi D.G."/>
            <person name="Jeon C.O."/>
        </authorList>
    </citation>
    <scope>NUCLEOTIDE SEQUENCE [LARGE SCALE GENOMIC DNA]</scope>
    <source>
        <strain evidence="2 3">G1-22</strain>
    </source>
</reference>
<comment type="caution">
    <text evidence="2">The sequence shown here is derived from an EMBL/GenBank/DDBJ whole genome shotgun (WGS) entry which is preliminary data.</text>
</comment>
<organism evidence="2 3">
    <name type="scientific">Psychrosphaera algicola</name>
    <dbReference type="NCBI Taxonomy" id="3023714"/>
    <lineage>
        <taxon>Bacteria</taxon>
        <taxon>Pseudomonadati</taxon>
        <taxon>Pseudomonadota</taxon>
        <taxon>Gammaproteobacteria</taxon>
        <taxon>Alteromonadales</taxon>
        <taxon>Pseudoalteromonadaceae</taxon>
        <taxon>Psychrosphaera</taxon>
    </lineage>
</organism>
<dbReference type="Proteomes" id="UP001528411">
    <property type="component" value="Unassembled WGS sequence"/>
</dbReference>
<evidence type="ECO:0000313" key="2">
    <source>
        <dbReference type="EMBL" id="MDC2889434.1"/>
    </source>
</evidence>
<name>A0ABT5FEF8_9GAMM</name>
<sequence length="238" mass="28048">MNAWWSFESIKNRLGRFQFLLLLIVILAAVFYAGFQLSGQIVIWQKNQLNTQQQRLTGLYEELDQKIRQINYLTVEMEVEQNAAVQMKQELLGLKEESLQLRTELNFYQKVLAPELVADGLAIEQFDIESTNRINHYKFKFALVQTDTRKRNAKGYIKLNIVGIEDGQTRTLDLAKMSNLASEQLRFSFHYFQYFEGEFELKEGFIPEDIEIKVVQPKTKWQPYKSFNEKLEWPELSS</sequence>
<dbReference type="InterPro" id="IPR046703">
    <property type="entry name" value="DUF6776"/>
</dbReference>
<proteinExistence type="predicted"/>
<feature type="coiled-coil region" evidence="1">
    <location>
        <begin position="46"/>
        <end position="104"/>
    </location>
</feature>
<keyword evidence="1" id="KW-0175">Coiled coil</keyword>
<gene>
    <name evidence="2" type="ORF">PN838_12400</name>
</gene>